<protein>
    <recommendedName>
        <fullName evidence="15 16">Type III pantothenate kinase</fullName>
        <ecNumber evidence="6 16">2.7.1.33</ecNumber>
    </recommendedName>
    <alternativeName>
        <fullName evidence="16">PanK-III</fullName>
    </alternativeName>
    <alternativeName>
        <fullName evidence="16">Pantothenic acid kinase</fullName>
    </alternativeName>
</protein>
<evidence type="ECO:0000256" key="14">
    <source>
        <dbReference type="ARBA" id="ARBA00038036"/>
    </source>
</evidence>
<evidence type="ECO:0000313" key="18">
    <source>
        <dbReference type="Proteomes" id="UP000006048"/>
    </source>
</evidence>
<dbReference type="Gene3D" id="3.30.420.40">
    <property type="match status" value="2"/>
</dbReference>
<dbReference type="UniPathway" id="UPA00241">
    <property type="reaction ID" value="UER00352"/>
</dbReference>
<dbReference type="KEGG" id="tpx:Turpa_1606"/>
<dbReference type="NCBIfam" id="TIGR00671">
    <property type="entry name" value="baf"/>
    <property type="match status" value="1"/>
</dbReference>
<feature type="binding site" evidence="16">
    <location>
        <position position="99"/>
    </location>
    <ligand>
        <name>substrate</name>
    </ligand>
</feature>
<comment type="catalytic activity">
    <reaction evidence="1 16">
        <text>(R)-pantothenate + ATP = (R)-4'-phosphopantothenate + ADP + H(+)</text>
        <dbReference type="Rhea" id="RHEA:16373"/>
        <dbReference type="ChEBI" id="CHEBI:10986"/>
        <dbReference type="ChEBI" id="CHEBI:15378"/>
        <dbReference type="ChEBI" id="CHEBI:29032"/>
        <dbReference type="ChEBI" id="CHEBI:30616"/>
        <dbReference type="ChEBI" id="CHEBI:456216"/>
        <dbReference type="EC" id="2.7.1.33"/>
    </reaction>
</comment>
<feature type="binding site" evidence="16">
    <location>
        <position position="128"/>
    </location>
    <ligand>
        <name>K(+)</name>
        <dbReference type="ChEBI" id="CHEBI:29103"/>
    </ligand>
</feature>
<feature type="binding site" evidence="16">
    <location>
        <position position="182"/>
    </location>
    <ligand>
        <name>substrate</name>
    </ligand>
</feature>
<comment type="pathway">
    <text evidence="4 16">Cofactor biosynthesis; coenzyme A biosynthesis; CoA from (R)-pantothenate: step 1/5.</text>
</comment>
<comment type="subcellular location">
    <subcellularLocation>
        <location evidence="3 16">Cytoplasm</location>
    </subcellularLocation>
</comment>
<evidence type="ECO:0000256" key="4">
    <source>
        <dbReference type="ARBA" id="ARBA00005225"/>
    </source>
</evidence>
<feature type="binding site" evidence="16">
    <location>
        <begin position="6"/>
        <end position="13"/>
    </location>
    <ligand>
        <name>ATP</name>
        <dbReference type="ChEBI" id="CHEBI:30616"/>
    </ligand>
</feature>
<sequence length="256" mass="27394">MTLTADIGNSHSVIGIWRDGNLIDTLRLATESRRTADEWLLFLRSWISGNNVLGTIRSAAVASVVPAANSAVSDAITALGVSRCTWLSADLKLNFSFNYPQKQTLGADRIADMLAAVHYFGPNCVVLDFGTAITFSVVTDGAFQGGVIAPGITSSLEALFSSTAKLPKIAFHRTSNAIGKSTAEAIEIGAYVGWRGVVKEILTDIKSELPDQGRKHRVIATGGISESLDFAPDFFDIVDRNLTMKGIYLASLAQNI</sequence>
<evidence type="ECO:0000256" key="1">
    <source>
        <dbReference type="ARBA" id="ARBA00001206"/>
    </source>
</evidence>
<keyword evidence="11 16" id="KW-0067">ATP-binding</keyword>
<feature type="active site" description="Proton acceptor" evidence="16">
    <location>
        <position position="108"/>
    </location>
</feature>
<dbReference type="GO" id="GO:0004594">
    <property type="term" value="F:pantothenate kinase activity"/>
    <property type="evidence" value="ECO:0007669"/>
    <property type="project" value="UniProtKB-UniRule"/>
</dbReference>
<comment type="cofactor">
    <cofactor evidence="16">
        <name>NH4(+)</name>
        <dbReference type="ChEBI" id="CHEBI:28938"/>
    </cofactor>
    <cofactor evidence="16">
        <name>K(+)</name>
        <dbReference type="ChEBI" id="CHEBI:29103"/>
    </cofactor>
    <text evidence="16">A monovalent cation. Ammonium or potassium.</text>
</comment>
<comment type="cofactor">
    <cofactor evidence="2">
        <name>K(+)</name>
        <dbReference type="ChEBI" id="CHEBI:29103"/>
    </cofactor>
</comment>
<dbReference type="OrthoDB" id="9804707at2"/>
<comment type="subunit">
    <text evidence="5 16">Homodimer.</text>
</comment>
<dbReference type="Pfam" id="PF03309">
    <property type="entry name" value="Pan_kinase"/>
    <property type="match status" value="1"/>
</dbReference>
<keyword evidence="9 16" id="KW-0547">Nucleotide-binding</keyword>
<evidence type="ECO:0000256" key="5">
    <source>
        <dbReference type="ARBA" id="ARBA00011738"/>
    </source>
</evidence>
<proteinExistence type="inferred from homology"/>
<dbReference type="CDD" id="cd24015">
    <property type="entry name" value="ASKHA_NBD_PanK-III"/>
    <property type="match status" value="1"/>
</dbReference>
<dbReference type="InterPro" id="IPR043129">
    <property type="entry name" value="ATPase_NBD"/>
</dbReference>
<dbReference type="HAMAP" id="MF_01274">
    <property type="entry name" value="Pantothen_kinase_3"/>
    <property type="match status" value="1"/>
</dbReference>
<comment type="similarity">
    <text evidence="14 16">Belongs to the type III pantothenate kinase family.</text>
</comment>
<feature type="binding site" evidence="16">
    <location>
        <begin position="106"/>
        <end position="109"/>
    </location>
    <ligand>
        <name>substrate</name>
    </ligand>
</feature>
<keyword evidence="18" id="KW-1185">Reference proteome</keyword>
<dbReference type="GO" id="GO:0005524">
    <property type="term" value="F:ATP binding"/>
    <property type="evidence" value="ECO:0007669"/>
    <property type="project" value="UniProtKB-UniRule"/>
</dbReference>
<dbReference type="GO" id="GO:0005737">
    <property type="term" value="C:cytoplasm"/>
    <property type="evidence" value="ECO:0007669"/>
    <property type="project" value="UniProtKB-SubCell"/>
</dbReference>
<keyword evidence="8 16" id="KW-0808">Transferase</keyword>
<dbReference type="AlphaFoldDB" id="I4B4P7"/>
<evidence type="ECO:0000256" key="10">
    <source>
        <dbReference type="ARBA" id="ARBA00022777"/>
    </source>
</evidence>
<keyword evidence="10 16" id="KW-0418">Kinase</keyword>
<keyword evidence="16" id="KW-0479">Metal-binding</keyword>
<evidence type="ECO:0000256" key="11">
    <source>
        <dbReference type="ARBA" id="ARBA00022840"/>
    </source>
</evidence>
<gene>
    <name evidence="16" type="primary">coaX</name>
    <name evidence="17" type="ordered locus">Turpa_1606</name>
</gene>
<dbReference type="PANTHER" id="PTHR34265:SF1">
    <property type="entry name" value="TYPE III PANTOTHENATE KINASE"/>
    <property type="match status" value="1"/>
</dbReference>
<dbReference type="EC" id="2.7.1.33" evidence="6 16"/>
<dbReference type="PANTHER" id="PTHR34265">
    <property type="entry name" value="TYPE III PANTOTHENATE KINASE"/>
    <property type="match status" value="1"/>
</dbReference>
<dbReference type="GO" id="GO:0015937">
    <property type="term" value="P:coenzyme A biosynthetic process"/>
    <property type="evidence" value="ECO:0007669"/>
    <property type="project" value="UniProtKB-UniRule"/>
</dbReference>
<reference evidence="17 18" key="1">
    <citation type="submission" date="2012-06" db="EMBL/GenBank/DDBJ databases">
        <title>The complete chromosome of genome of Turneriella parva DSM 21527.</title>
        <authorList>
            <consortium name="US DOE Joint Genome Institute (JGI-PGF)"/>
            <person name="Lucas S."/>
            <person name="Han J."/>
            <person name="Lapidus A."/>
            <person name="Bruce D."/>
            <person name="Goodwin L."/>
            <person name="Pitluck S."/>
            <person name="Peters L."/>
            <person name="Kyrpides N."/>
            <person name="Mavromatis K."/>
            <person name="Ivanova N."/>
            <person name="Mikhailova N."/>
            <person name="Chertkov O."/>
            <person name="Detter J.C."/>
            <person name="Tapia R."/>
            <person name="Han C."/>
            <person name="Land M."/>
            <person name="Hauser L."/>
            <person name="Markowitz V."/>
            <person name="Cheng J.-F."/>
            <person name="Hugenholtz P."/>
            <person name="Woyke T."/>
            <person name="Wu D."/>
            <person name="Gronow S."/>
            <person name="Wellnitz S."/>
            <person name="Brambilla E."/>
            <person name="Klenk H.-P."/>
            <person name="Eisen J.A."/>
        </authorList>
    </citation>
    <scope>NUCLEOTIDE SEQUENCE [LARGE SCALE GENOMIC DNA]</scope>
    <source>
        <strain evidence="18">ATCC BAA-1111 / DSM 21527 / NCTC 11395 / H</strain>
    </source>
</reference>
<dbReference type="InterPro" id="IPR004619">
    <property type="entry name" value="Type_III_PanK"/>
</dbReference>
<keyword evidence="13 16" id="KW-0173">Coenzyme A biosynthesis</keyword>
<dbReference type="STRING" id="869212.Turpa_1606"/>
<evidence type="ECO:0000256" key="8">
    <source>
        <dbReference type="ARBA" id="ARBA00022679"/>
    </source>
</evidence>
<organism evidence="17 18">
    <name type="scientific">Turneriella parva (strain ATCC BAA-1111 / DSM 21527 / NCTC 11395 / H)</name>
    <name type="common">Leptospira parva</name>
    <dbReference type="NCBI Taxonomy" id="869212"/>
    <lineage>
        <taxon>Bacteria</taxon>
        <taxon>Pseudomonadati</taxon>
        <taxon>Spirochaetota</taxon>
        <taxon>Spirochaetia</taxon>
        <taxon>Leptospirales</taxon>
        <taxon>Leptospiraceae</taxon>
        <taxon>Turneriella</taxon>
    </lineage>
</organism>
<dbReference type="RefSeq" id="WP_014802765.1">
    <property type="nucleotide sequence ID" value="NC_018020.1"/>
</dbReference>
<evidence type="ECO:0000256" key="2">
    <source>
        <dbReference type="ARBA" id="ARBA00001958"/>
    </source>
</evidence>
<dbReference type="HOGENOM" id="CLU_066627_1_0_12"/>
<evidence type="ECO:0000256" key="16">
    <source>
        <dbReference type="HAMAP-Rule" id="MF_01274"/>
    </source>
</evidence>
<evidence type="ECO:0000256" key="15">
    <source>
        <dbReference type="ARBA" id="ARBA00040883"/>
    </source>
</evidence>
<dbReference type="SUPFAM" id="SSF53067">
    <property type="entry name" value="Actin-like ATPase domain"/>
    <property type="match status" value="2"/>
</dbReference>
<evidence type="ECO:0000256" key="9">
    <source>
        <dbReference type="ARBA" id="ARBA00022741"/>
    </source>
</evidence>
<keyword evidence="12 16" id="KW-0630">Potassium</keyword>
<comment type="function">
    <text evidence="16">Catalyzes the phosphorylation of pantothenate (Pan), the first step in CoA biosynthesis.</text>
</comment>
<accession>I4B4P7</accession>
<evidence type="ECO:0000256" key="3">
    <source>
        <dbReference type="ARBA" id="ARBA00004496"/>
    </source>
</evidence>
<keyword evidence="7 16" id="KW-0963">Cytoplasm</keyword>
<dbReference type="EMBL" id="CP002959">
    <property type="protein sequence ID" value="AFM12254.1"/>
    <property type="molecule type" value="Genomic_DNA"/>
</dbReference>
<evidence type="ECO:0000256" key="12">
    <source>
        <dbReference type="ARBA" id="ARBA00022958"/>
    </source>
</evidence>
<evidence type="ECO:0000313" key="17">
    <source>
        <dbReference type="EMBL" id="AFM12254.1"/>
    </source>
</evidence>
<evidence type="ECO:0000256" key="6">
    <source>
        <dbReference type="ARBA" id="ARBA00012102"/>
    </source>
</evidence>
<evidence type="ECO:0000256" key="7">
    <source>
        <dbReference type="ARBA" id="ARBA00022490"/>
    </source>
</evidence>
<evidence type="ECO:0000256" key="13">
    <source>
        <dbReference type="ARBA" id="ARBA00022993"/>
    </source>
</evidence>
<feature type="binding site" evidence="16">
    <location>
        <position position="131"/>
    </location>
    <ligand>
        <name>ATP</name>
        <dbReference type="ChEBI" id="CHEBI:30616"/>
    </ligand>
</feature>
<dbReference type="Proteomes" id="UP000006048">
    <property type="component" value="Chromosome"/>
</dbReference>
<dbReference type="GO" id="GO:0046872">
    <property type="term" value="F:metal ion binding"/>
    <property type="evidence" value="ECO:0007669"/>
    <property type="project" value="UniProtKB-KW"/>
</dbReference>
<name>I4B4P7_TURPD</name>